<evidence type="ECO:0000256" key="7">
    <source>
        <dbReference type="ARBA" id="ARBA00025911"/>
    </source>
</evidence>
<evidence type="ECO:0000256" key="1">
    <source>
        <dbReference type="ARBA" id="ARBA00004123"/>
    </source>
</evidence>
<comment type="subcellular location">
    <subcellularLocation>
        <location evidence="1 8">Nucleus</location>
    </subcellularLocation>
</comment>
<dbReference type="InterPro" id="IPR018362">
    <property type="entry name" value="CCAAT-binding_factor_CS"/>
</dbReference>
<evidence type="ECO:0000256" key="9">
    <source>
        <dbReference type="SAM" id="MobiDB-lite"/>
    </source>
</evidence>
<reference evidence="11" key="2">
    <citation type="submission" date="2025-08" db="UniProtKB">
        <authorList>
            <consortium name="RefSeq"/>
        </authorList>
    </citation>
    <scope>IDENTIFICATION</scope>
    <source>
        <tissue evidence="11">Etiolated seedlings</tissue>
    </source>
</reference>
<dbReference type="STRING" id="3827.A0A1S2YV67"/>
<dbReference type="Gene3D" id="6.10.250.2430">
    <property type="match status" value="1"/>
</dbReference>
<dbReference type="GO" id="GO:0003677">
    <property type="term" value="F:DNA binding"/>
    <property type="evidence" value="ECO:0007669"/>
    <property type="project" value="UniProtKB-KW"/>
</dbReference>
<keyword evidence="2 8" id="KW-0805">Transcription regulation</keyword>
<evidence type="ECO:0000313" key="10">
    <source>
        <dbReference type="Proteomes" id="UP000087171"/>
    </source>
</evidence>
<gene>
    <name evidence="11" type="primary">LOC101496153</name>
</gene>
<dbReference type="PROSITE" id="PS00686">
    <property type="entry name" value="NFYA_HAP2_1"/>
    <property type="match status" value="1"/>
</dbReference>
<evidence type="ECO:0000313" key="11">
    <source>
        <dbReference type="RefSeq" id="XP_004510428.1"/>
    </source>
</evidence>
<accession>A0A1S2YV67</accession>
<evidence type="ECO:0000256" key="3">
    <source>
        <dbReference type="ARBA" id="ARBA00023125"/>
    </source>
</evidence>
<dbReference type="PANTHER" id="PTHR12632">
    <property type="entry name" value="TRANSCRIPTION FACTOR NF-Y ALPHA-RELATED"/>
    <property type="match status" value="1"/>
</dbReference>
<keyword evidence="6 8" id="KW-0539">Nucleus</keyword>
<protein>
    <recommendedName>
        <fullName evidence="8">Nuclear transcription factor Y subunit</fullName>
    </recommendedName>
</protein>
<evidence type="ECO:0000256" key="6">
    <source>
        <dbReference type="ARBA" id="ARBA00023242"/>
    </source>
</evidence>
<reference evidence="10" key="1">
    <citation type="journal article" date="2013" name="Nat. Biotechnol.">
        <title>Draft genome sequence of chickpea (Cicer arietinum) provides a resource for trait improvement.</title>
        <authorList>
            <person name="Varshney R.K."/>
            <person name="Song C."/>
            <person name="Saxena R.K."/>
            <person name="Azam S."/>
            <person name="Yu S."/>
            <person name="Sharpe A.G."/>
            <person name="Cannon S."/>
            <person name="Baek J."/>
            <person name="Rosen B.D."/>
            <person name="Tar'an B."/>
            <person name="Millan T."/>
            <person name="Zhang X."/>
            <person name="Ramsay L.D."/>
            <person name="Iwata A."/>
            <person name="Wang Y."/>
            <person name="Nelson W."/>
            <person name="Farmer A.D."/>
            <person name="Gaur P.M."/>
            <person name="Soderlund C."/>
            <person name="Penmetsa R.V."/>
            <person name="Xu C."/>
            <person name="Bharti A.K."/>
            <person name="He W."/>
            <person name="Winter P."/>
            <person name="Zhao S."/>
            <person name="Hane J.K."/>
            <person name="Carrasquilla-Garcia N."/>
            <person name="Condie J.A."/>
            <person name="Upadhyaya H.D."/>
            <person name="Luo M.C."/>
            <person name="Thudi M."/>
            <person name="Gowda C.L."/>
            <person name="Singh N.P."/>
            <person name="Lichtenzveig J."/>
            <person name="Gali K.K."/>
            <person name="Rubio J."/>
            <person name="Nadarajan N."/>
            <person name="Dolezel J."/>
            <person name="Bansal K.C."/>
            <person name="Xu X."/>
            <person name="Edwards D."/>
            <person name="Zhang G."/>
            <person name="Kahl G."/>
            <person name="Gil J."/>
            <person name="Singh K.B."/>
            <person name="Datta S.K."/>
            <person name="Jackson S.A."/>
            <person name="Wang J."/>
            <person name="Cook D.R."/>
        </authorList>
    </citation>
    <scope>NUCLEOTIDE SEQUENCE [LARGE SCALE GENOMIC DNA]</scope>
    <source>
        <strain evidence="10">cv. CDC Frontier</strain>
    </source>
</reference>
<evidence type="ECO:0000256" key="2">
    <source>
        <dbReference type="ARBA" id="ARBA00023015"/>
    </source>
</evidence>
<dbReference type="GO" id="GO:0016602">
    <property type="term" value="C:CCAAT-binding factor complex"/>
    <property type="evidence" value="ECO:0007669"/>
    <property type="project" value="InterPro"/>
</dbReference>
<feature type="compositionally biased region" description="Low complexity" evidence="9">
    <location>
        <begin position="40"/>
        <end position="56"/>
    </location>
</feature>
<dbReference type="KEGG" id="cam:101496153"/>
<dbReference type="InterPro" id="IPR001289">
    <property type="entry name" value="NFYA"/>
</dbReference>
<dbReference type="RefSeq" id="XP_004510428.1">
    <property type="nucleotide sequence ID" value="XM_004510371.2"/>
</dbReference>
<dbReference type="GO" id="GO:0003700">
    <property type="term" value="F:DNA-binding transcription factor activity"/>
    <property type="evidence" value="ECO:0007669"/>
    <property type="project" value="UniProtKB-UniRule"/>
</dbReference>
<dbReference type="OrthoDB" id="1097733at2759"/>
<dbReference type="Proteomes" id="UP000087171">
    <property type="component" value="Chromosome Ca7"/>
</dbReference>
<keyword evidence="10" id="KW-1185">Reference proteome</keyword>
<evidence type="ECO:0000256" key="4">
    <source>
        <dbReference type="ARBA" id="ARBA00023159"/>
    </source>
</evidence>
<dbReference type="SMART" id="SM00521">
    <property type="entry name" value="CBF"/>
    <property type="match status" value="1"/>
</dbReference>
<feature type="region of interest" description="Disordered" evidence="9">
    <location>
        <begin position="40"/>
        <end position="62"/>
    </location>
</feature>
<dbReference type="Pfam" id="PF02045">
    <property type="entry name" value="CBFB_NFYA"/>
    <property type="match status" value="1"/>
</dbReference>
<dbReference type="eggNOG" id="KOG1561">
    <property type="taxonomic scope" value="Eukaryota"/>
</dbReference>
<evidence type="ECO:0000256" key="8">
    <source>
        <dbReference type="RuleBase" id="RU367155"/>
    </source>
</evidence>
<keyword evidence="4" id="KW-0010">Activator</keyword>
<organism evidence="10 11">
    <name type="scientific">Cicer arietinum</name>
    <name type="common">Chickpea</name>
    <name type="synonym">Garbanzo</name>
    <dbReference type="NCBI Taxonomy" id="3827"/>
    <lineage>
        <taxon>Eukaryota</taxon>
        <taxon>Viridiplantae</taxon>
        <taxon>Streptophyta</taxon>
        <taxon>Embryophyta</taxon>
        <taxon>Tracheophyta</taxon>
        <taxon>Spermatophyta</taxon>
        <taxon>Magnoliopsida</taxon>
        <taxon>eudicotyledons</taxon>
        <taxon>Gunneridae</taxon>
        <taxon>Pentapetalae</taxon>
        <taxon>rosids</taxon>
        <taxon>fabids</taxon>
        <taxon>Fabales</taxon>
        <taxon>Fabaceae</taxon>
        <taxon>Papilionoideae</taxon>
        <taxon>50 kb inversion clade</taxon>
        <taxon>NPAAA clade</taxon>
        <taxon>Hologalegina</taxon>
        <taxon>IRL clade</taxon>
        <taxon>Cicereae</taxon>
        <taxon>Cicer</taxon>
    </lineage>
</organism>
<dbReference type="GeneID" id="101496153"/>
<comment type="similarity">
    <text evidence="8">Belongs to the NFYA/HAP2 subunit family.</text>
</comment>
<dbReference type="AlphaFoldDB" id="A0A1S2YV67"/>
<proteinExistence type="inferred from homology"/>
<comment type="subunit">
    <text evidence="7">Heterotrimeric transcription factor composed of three components, NF-YA, NF-YB and NF-YC. NF-YB and NF-YC must interact and dimerize for NF-YA association and DNA binding.</text>
</comment>
<keyword evidence="3 8" id="KW-0238">DNA-binding</keyword>
<sequence>MHIFWTSSESDVQQSSMSENLTLKMSVLPQQCHKTKPLGFQFQDQDSSSTQSTGQSYLEVGSGQSGPISVQYTNSSACSTLSKTGGKSVQGIIRSTAGSQDFSFPPSQLDHNQSLAHVAFPHAETCFSGLLAAPYGPQNNVHHAQLVGMAPVRIPLPLDLCEEPIYVNAKQYHAIMRRRQYRAKLEAQNKLIKNRKPYLHESRHLHALKRARGSGGRFLNTKKLQDHGLNVSSSTQLNLSENVAGSKVHQVENFRDGASTTACSDVTSTSNSDDMFQQHESDFRSCGYPSHMQGFSADVGGGGRNQHHLSVLM</sequence>
<name>A0A1S2YV67_CICAR</name>
<dbReference type="PROSITE" id="PS51152">
    <property type="entry name" value="NFYA_HAP2_2"/>
    <property type="match status" value="1"/>
</dbReference>
<keyword evidence="5 8" id="KW-0804">Transcription</keyword>
<comment type="function">
    <text evidence="8">Component of the sequence-specific heterotrimeric transcription factor (NF-Y) which specifically recognizes a 5'-CCAAT-3' box motif found in the promoters of its target genes.</text>
</comment>
<evidence type="ECO:0000256" key="5">
    <source>
        <dbReference type="ARBA" id="ARBA00023163"/>
    </source>
</evidence>
<dbReference type="PaxDb" id="3827-XP_004510428.1"/>
<dbReference type="PRINTS" id="PR00616">
    <property type="entry name" value="CCAATSUBUNTB"/>
</dbReference>